<dbReference type="Proteomes" id="UP000886998">
    <property type="component" value="Unassembled WGS sequence"/>
</dbReference>
<feature type="region of interest" description="Disordered" evidence="12">
    <location>
        <begin position="1"/>
        <end position="66"/>
    </location>
</feature>
<keyword evidence="3" id="KW-0678">Repressor</keyword>
<dbReference type="InterPro" id="IPR015943">
    <property type="entry name" value="WD40/YVTN_repeat-like_dom_sf"/>
</dbReference>
<organism evidence="13 14">
    <name type="scientific">Trichonephila inaurata madagascariensis</name>
    <dbReference type="NCBI Taxonomy" id="2747483"/>
    <lineage>
        <taxon>Eukaryota</taxon>
        <taxon>Metazoa</taxon>
        <taxon>Ecdysozoa</taxon>
        <taxon>Arthropoda</taxon>
        <taxon>Chelicerata</taxon>
        <taxon>Arachnida</taxon>
        <taxon>Araneae</taxon>
        <taxon>Araneomorphae</taxon>
        <taxon>Entelegynae</taxon>
        <taxon>Araneoidea</taxon>
        <taxon>Nephilidae</taxon>
        <taxon>Trichonephila</taxon>
        <taxon>Trichonephila inaurata</taxon>
    </lineage>
</organism>
<keyword evidence="8" id="KW-0539">Nucleus</keyword>
<dbReference type="InterPro" id="IPR001680">
    <property type="entry name" value="WD40_rpt"/>
</dbReference>
<comment type="similarity">
    <text evidence="2">Belongs to the WD repeat ESC family.</text>
</comment>
<evidence type="ECO:0000256" key="8">
    <source>
        <dbReference type="ARBA" id="ARBA00023242"/>
    </source>
</evidence>
<dbReference type="PROSITE" id="PS50082">
    <property type="entry name" value="WD_REPEATS_2"/>
    <property type="match status" value="2"/>
</dbReference>
<evidence type="ECO:0000313" key="14">
    <source>
        <dbReference type="Proteomes" id="UP000886998"/>
    </source>
</evidence>
<dbReference type="PANTHER" id="PTHR10253">
    <property type="entry name" value="POLYCOMB PROTEIN"/>
    <property type="match status" value="1"/>
</dbReference>
<dbReference type="SMART" id="SM00320">
    <property type="entry name" value="WD40"/>
    <property type="match status" value="5"/>
</dbReference>
<dbReference type="OrthoDB" id="7318948at2759"/>
<keyword evidence="5" id="KW-0677">Repeat</keyword>
<dbReference type="FunFam" id="2.130.10.10:FF:000056">
    <property type="entry name" value="Polycomb protein eed"/>
    <property type="match status" value="1"/>
</dbReference>
<dbReference type="InterPro" id="IPR036322">
    <property type="entry name" value="WD40_repeat_dom_sf"/>
</dbReference>
<comment type="caution">
    <text evidence="13">The sequence shown here is derived from an EMBL/GenBank/DDBJ whole genome shotgun (WGS) entry which is preliminary data.</text>
</comment>
<evidence type="ECO:0000256" key="1">
    <source>
        <dbReference type="ARBA" id="ARBA00004123"/>
    </source>
</evidence>
<feature type="compositionally biased region" description="Polar residues" evidence="12">
    <location>
        <begin position="39"/>
        <end position="59"/>
    </location>
</feature>
<accession>A0A8X6YKH1</accession>
<name>A0A8X6YKH1_9ARAC</name>
<evidence type="ECO:0000256" key="3">
    <source>
        <dbReference type="ARBA" id="ARBA00022491"/>
    </source>
</evidence>
<feature type="repeat" description="WD" evidence="11">
    <location>
        <begin position="180"/>
        <end position="222"/>
    </location>
</feature>
<dbReference type="AlphaFoldDB" id="A0A8X6YKH1"/>
<dbReference type="PROSITE" id="PS50294">
    <property type="entry name" value="WD_REPEATS_REGION"/>
    <property type="match status" value="2"/>
</dbReference>
<dbReference type="EMBL" id="BMAV01019254">
    <property type="protein sequence ID" value="GFY72167.1"/>
    <property type="molecule type" value="Genomic_DNA"/>
</dbReference>
<feature type="repeat" description="WD" evidence="11">
    <location>
        <begin position="226"/>
        <end position="267"/>
    </location>
</feature>
<evidence type="ECO:0000256" key="6">
    <source>
        <dbReference type="ARBA" id="ARBA00023015"/>
    </source>
</evidence>
<dbReference type="InterPro" id="IPR051243">
    <property type="entry name" value="PcG_WD-repeat"/>
</dbReference>
<keyword evidence="7" id="KW-0804">Transcription</keyword>
<protein>
    <recommendedName>
        <fullName evidence="9">Polycomb protein esc</fullName>
    </recommendedName>
    <alternativeName>
        <fullName evidence="10">Protein extra sex combs</fullName>
    </alternativeName>
</protein>
<proteinExistence type="inferred from homology"/>
<keyword evidence="4 11" id="KW-0853">WD repeat</keyword>
<dbReference type="Gene3D" id="2.130.10.10">
    <property type="entry name" value="YVTN repeat-like/Quinoprotein amine dehydrogenase"/>
    <property type="match status" value="1"/>
</dbReference>
<keyword evidence="14" id="KW-1185">Reference proteome</keyword>
<sequence>MSDSETVSSVRKARSLPMHLINQSDQSTHEESGDDVDETSSIGSASTFDNPSRSDTPTNRGRRKGKGRWKFKNCKLAYKCTTYIKEDHGQPLFGVQFNPYLKDGQNVFATVGSNRVTIYECTEENFKLIQAYADPDTDENFYTCAWSYDDVTGYPLLAAAGTRGVIRIIGPAVQKTTKHYVGHGNAINELKFHPFDCNLLLSVSKDHALRLWNIKTDQCIAIFGGVEGHRDEVLSADFDLLGQKIVSCGMDHSLKIWEINEEKVKNAIKESYEYNPSKTNKPFNTLKQHFPIFTTRDIHMNYVDCVRWMGNLVLSKSCENCIICWKPGQLDQQEISSSDTSVTIIQRYEFKECEIWFMRFSLDAEQKILALGNQVGRAYVWDLDVEDPGMARCTVLNHPKCTSPIRQTSLNKDGSILLCVCDNGSVWRWDRIIKMFFSWQKFECLYCWERINIFRAIKLKSSHNSQSVIATSLWCSILMQLNSCHIAELMLKVQVGYHLSSSFDLVQNEVCCQ</sequence>
<comment type="subcellular location">
    <subcellularLocation>
        <location evidence="1">Nucleus</location>
    </subcellularLocation>
</comment>
<evidence type="ECO:0000256" key="4">
    <source>
        <dbReference type="ARBA" id="ARBA00022574"/>
    </source>
</evidence>
<evidence type="ECO:0000256" key="11">
    <source>
        <dbReference type="PROSITE-ProRule" id="PRU00221"/>
    </source>
</evidence>
<dbReference type="InterPro" id="IPR019775">
    <property type="entry name" value="WD40_repeat_CS"/>
</dbReference>
<dbReference type="SUPFAM" id="SSF50978">
    <property type="entry name" value="WD40 repeat-like"/>
    <property type="match status" value="1"/>
</dbReference>
<evidence type="ECO:0000313" key="13">
    <source>
        <dbReference type="EMBL" id="GFY72167.1"/>
    </source>
</evidence>
<evidence type="ECO:0000256" key="10">
    <source>
        <dbReference type="ARBA" id="ARBA00076259"/>
    </source>
</evidence>
<evidence type="ECO:0000256" key="9">
    <source>
        <dbReference type="ARBA" id="ARBA00072179"/>
    </source>
</evidence>
<reference evidence="13" key="1">
    <citation type="submission" date="2020-08" db="EMBL/GenBank/DDBJ databases">
        <title>Multicomponent nature underlies the extraordinary mechanical properties of spider dragline silk.</title>
        <authorList>
            <person name="Kono N."/>
            <person name="Nakamura H."/>
            <person name="Mori M."/>
            <person name="Yoshida Y."/>
            <person name="Ohtoshi R."/>
            <person name="Malay A.D."/>
            <person name="Moran D.A.P."/>
            <person name="Tomita M."/>
            <person name="Numata K."/>
            <person name="Arakawa K."/>
        </authorList>
    </citation>
    <scope>NUCLEOTIDE SEQUENCE</scope>
</reference>
<evidence type="ECO:0000256" key="7">
    <source>
        <dbReference type="ARBA" id="ARBA00023163"/>
    </source>
</evidence>
<dbReference type="PROSITE" id="PS00678">
    <property type="entry name" value="WD_REPEATS_1"/>
    <property type="match status" value="2"/>
</dbReference>
<evidence type="ECO:0000256" key="12">
    <source>
        <dbReference type="SAM" id="MobiDB-lite"/>
    </source>
</evidence>
<dbReference type="Pfam" id="PF00400">
    <property type="entry name" value="WD40"/>
    <property type="match status" value="2"/>
</dbReference>
<evidence type="ECO:0000256" key="5">
    <source>
        <dbReference type="ARBA" id="ARBA00022737"/>
    </source>
</evidence>
<dbReference type="GO" id="GO:0005634">
    <property type="term" value="C:nucleus"/>
    <property type="evidence" value="ECO:0007669"/>
    <property type="project" value="UniProtKB-SubCell"/>
</dbReference>
<gene>
    <name evidence="13" type="primary">eed-b</name>
    <name evidence="13" type="ORF">TNIN_219371</name>
</gene>
<keyword evidence="6" id="KW-0805">Transcription regulation</keyword>
<evidence type="ECO:0000256" key="2">
    <source>
        <dbReference type="ARBA" id="ARBA00008075"/>
    </source>
</evidence>